<dbReference type="Pfam" id="PF13668">
    <property type="entry name" value="Ferritin_2"/>
    <property type="match status" value="1"/>
</dbReference>
<dbReference type="InterPro" id="IPR006311">
    <property type="entry name" value="TAT_signal"/>
</dbReference>
<evidence type="ECO:0000256" key="1">
    <source>
        <dbReference type="SAM" id="MobiDB-lite"/>
    </source>
</evidence>
<dbReference type="InterPro" id="IPR009078">
    <property type="entry name" value="Ferritin-like_SF"/>
</dbReference>
<feature type="transmembrane region" description="Helical" evidence="2">
    <location>
        <begin position="22"/>
        <end position="42"/>
    </location>
</feature>
<dbReference type="Gene3D" id="1.20.1260.10">
    <property type="match status" value="1"/>
</dbReference>
<feature type="compositionally biased region" description="Polar residues" evidence="1">
    <location>
        <begin position="198"/>
        <end position="214"/>
    </location>
</feature>
<dbReference type="InterPro" id="IPR052965">
    <property type="entry name" value="Pigment-catalase-like"/>
</dbReference>
<proteinExistence type="predicted"/>
<dbReference type="CDD" id="cd00657">
    <property type="entry name" value="Ferritin_like"/>
    <property type="match status" value="1"/>
</dbReference>
<keyword evidence="2" id="KW-0472">Membrane</keyword>
<reference evidence="4" key="1">
    <citation type="journal article" date="2019" name="Int. J. Syst. Evol. Microbiol.">
        <title>The Global Catalogue of Microorganisms (GCM) 10K type strain sequencing project: providing services to taxonomists for standard genome sequencing and annotation.</title>
        <authorList>
            <consortium name="The Broad Institute Genomics Platform"/>
            <consortium name="The Broad Institute Genome Sequencing Center for Infectious Disease"/>
            <person name="Wu L."/>
            <person name="Ma J."/>
        </authorList>
    </citation>
    <scope>NUCLEOTIDE SEQUENCE [LARGE SCALE GENOMIC DNA]</scope>
    <source>
        <strain evidence="4">JCM 31047</strain>
    </source>
</reference>
<dbReference type="PANTHER" id="PTHR31694:SF26">
    <property type="entry name" value="OS05G0151100 PROTEIN"/>
    <property type="match status" value="1"/>
</dbReference>
<keyword evidence="2" id="KW-0812">Transmembrane</keyword>
<dbReference type="EMBL" id="BMQG01000002">
    <property type="protein sequence ID" value="GGM34092.1"/>
    <property type="molecule type" value="Genomic_DNA"/>
</dbReference>
<comment type="caution">
    <text evidence="3">The sequence shown here is derived from an EMBL/GenBank/DDBJ whole genome shotgun (WGS) entry which is preliminary data.</text>
</comment>
<dbReference type="PROSITE" id="PS51318">
    <property type="entry name" value="TAT"/>
    <property type="match status" value="1"/>
</dbReference>
<gene>
    <name evidence="3" type="ORF">GCM10008956_08000</name>
</gene>
<dbReference type="AlphaFoldDB" id="A0A8H9GJR1"/>
<dbReference type="PANTHER" id="PTHR31694">
    <property type="entry name" value="DESICCATION-LIKE PROTEIN"/>
    <property type="match status" value="1"/>
</dbReference>
<evidence type="ECO:0000256" key="2">
    <source>
        <dbReference type="SAM" id="Phobius"/>
    </source>
</evidence>
<dbReference type="SUPFAM" id="SSF47240">
    <property type="entry name" value="Ferritin-like"/>
    <property type="match status" value="1"/>
</dbReference>
<dbReference type="InterPro" id="IPR012347">
    <property type="entry name" value="Ferritin-like"/>
</dbReference>
<accession>A0A8H9GJR1</accession>
<evidence type="ECO:0000313" key="3">
    <source>
        <dbReference type="EMBL" id="GGM34092.1"/>
    </source>
</evidence>
<organism evidence="3 4">
    <name type="scientific">Deinococcus arenae</name>
    <dbReference type="NCBI Taxonomy" id="1452751"/>
    <lineage>
        <taxon>Bacteria</taxon>
        <taxon>Thermotogati</taxon>
        <taxon>Deinococcota</taxon>
        <taxon>Deinococci</taxon>
        <taxon>Deinococcales</taxon>
        <taxon>Deinococcaceae</taxon>
        <taxon>Deinococcus</taxon>
    </lineage>
</organism>
<keyword evidence="2" id="KW-1133">Transmembrane helix</keyword>
<dbReference type="RefSeq" id="WP_110829863.1">
    <property type="nucleotide sequence ID" value="NZ_BMQG01000002.1"/>
</dbReference>
<evidence type="ECO:0008006" key="5">
    <source>
        <dbReference type="Google" id="ProtNLM"/>
    </source>
</evidence>
<feature type="region of interest" description="Disordered" evidence="1">
    <location>
        <begin position="198"/>
        <end position="217"/>
    </location>
</feature>
<sequence length="247" mass="25981">MPEDTRPATTASPSPLASRRQFMGYAALFGGGLALVSCAPAMGMTPSQKQDIEILNYALTLEYLEAEFYAAFDTGAYAANLKNARAKEYAKELAAHEQAHVDALKATIQKLGGTPAVKPTFDFSPLIGGRTVDDALFLALAATLEPIGVRAYLGQVARLSNPELVAAAAAIHAVEANHVSGVQELRVGLGLNSAPTRQTDIAPQSAAKPTSTSAADFDANYSPTPTALWQPLTMTQVLAIVSPVIKR</sequence>
<name>A0A8H9GJR1_9DEIO</name>
<dbReference type="Proteomes" id="UP000600547">
    <property type="component" value="Unassembled WGS sequence"/>
</dbReference>
<protein>
    <recommendedName>
        <fullName evidence="5">Ferritin-like domain-containing protein</fullName>
    </recommendedName>
</protein>
<keyword evidence="4" id="KW-1185">Reference proteome</keyword>
<evidence type="ECO:0000313" key="4">
    <source>
        <dbReference type="Proteomes" id="UP000600547"/>
    </source>
</evidence>